<accession>A0AAV0W718</accession>
<organism evidence="1 2">
    <name type="scientific">Macrosiphum euphorbiae</name>
    <name type="common">potato aphid</name>
    <dbReference type="NCBI Taxonomy" id="13131"/>
    <lineage>
        <taxon>Eukaryota</taxon>
        <taxon>Metazoa</taxon>
        <taxon>Ecdysozoa</taxon>
        <taxon>Arthropoda</taxon>
        <taxon>Hexapoda</taxon>
        <taxon>Insecta</taxon>
        <taxon>Pterygota</taxon>
        <taxon>Neoptera</taxon>
        <taxon>Paraneoptera</taxon>
        <taxon>Hemiptera</taxon>
        <taxon>Sternorrhyncha</taxon>
        <taxon>Aphidomorpha</taxon>
        <taxon>Aphidoidea</taxon>
        <taxon>Aphididae</taxon>
        <taxon>Macrosiphini</taxon>
        <taxon>Macrosiphum</taxon>
    </lineage>
</organism>
<evidence type="ECO:0008006" key="3">
    <source>
        <dbReference type="Google" id="ProtNLM"/>
    </source>
</evidence>
<dbReference type="EMBL" id="CARXXK010000001">
    <property type="protein sequence ID" value="CAI6351557.1"/>
    <property type="molecule type" value="Genomic_DNA"/>
</dbReference>
<protein>
    <recommendedName>
        <fullName evidence="3">Transposase</fullName>
    </recommendedName>
</protein>
<dbReference type="AlphaFoldDB" id="A0AAV0W718"/>
<evidence type="ECO:0000313" key="2">
    <source>
        <dbReference type="Proteomes" id="UP001160148"/>
    </source>
</evidence>
<sequence>MSGTRSGLQARLKTINSSIIWHHCCIHREALAAKNMPEKLNEVLRDIVQVVNLIKARSLNSRIFNLICEDMGSIHKQLLLHAEVRWLSRGKVVSRVFELKNEIRMFFFNNSMEVTKYANLFNNFEWLCTVAYLADIFNSLNSLNISLQGKEDNIFHTEDNIEAMLKKLELWRKRALQNNFNHFPTLYAFIESSDEVFPQDTKDIIIEHLQILKHSFRKYFPVPDKNKNWVVDLRPLMIFSTTYLCEKGFSAYVYTKNKYRNRLNIESDLRIQLSNIDPKIPDLVLKKQHHPSH</sequence>
<evidence type="ECO:0000313" key="1">
    <source>
        <dbReference type="EMBL" id="CAI6351557.1"/>
    </source>
</evidence>
<comment type="caution">
    <text evidence="1">The sequence shown here is derived from an EMBL/GenBank/DDBJ whole genome shotgun (WGS) entry which is preliminary data.</text>
</comment>
<dbReference type="PANTHER" id="PTHR45913">
    <property type="entry name" value="EPM2A-INTERACTING PROTEIN 1"/>
    <property type="match status" value="1"/>
</dbReference>
<reference evidence="1 2" key="1">
    <citation type="submission" date="2023-01" db="EMBL/GenBank/DDBJ databases">
        <authorList>
            <person name="Whitehead M."/>
        </authorList>
    </citation>
    <scope>NUCLEOTIDE SEQUENCE [LARGE SCALE GENOMIC DNA]</scope>
</reference>
<keyword evidence="2" id="KW-1185">Reference proteome</keyword>
<gene>
    <name evidence="1" type="ORF">MEUPH1_LOCUS7890</name>
</gene>
<proteinExistence type="predicted"/>
<dbReference type="PANTHER" id="PTHR45913:SF19">
    <property type="entry name" value="LOW QUALITY PROTEIN: ZINC FINGER BED DOMAIN-CONTAINING PROTEIN 5-LIKE"/>
    <property type="match status" value="1"/>
</dbReference>
<dbReference type="Proteomes" id="UP001160148">
    <property type="component" value="Unassembled WGS sequence"/>
</dbReference>
<name>A0AAV0W718_9HEMI</name>